<evidence type="ECO:0000313" key="1">
    <source>
        <dbReference type="EMBL" id="KAH1168682.1"/>
    </source>
</evidence>
<protein>
    <submittedName>
        <fullName evidence="1">Uncharacterized protein</fullName>
    </submittedName>
</protein>
<evidence type="ECO:0000313" key="2">
    <source>
        <dbReference type="Proteomes" id="UP000827986"/>
    </source>
</evidence>
<comment type="caution">
    <text evidence="1">The sequence shown here is derived from an EMBL/GenBank/DDBJ whole genome shotgun (WGS) entry which is preliminary data.</text>
</comment>
<dbReference type="EMBL" id="JAHDVG010000485">
    <property type="protein sequence ID" value="KAH1168682.1"/>
    <property type="molecule type" value="Genomic_DNA"/>
</dbReference>
<reference evidence="1" key="1">
    <citation type="submission" date="2021-09" db="EMBL/GenBank/DDBJ databases">
        <title>The genome of Mauremys mutica provides insights into the evolution of semi-aquatic lifestyle.</title>
        <authorList>
            <person name="Gong S."/>
            <person name="Gao Y."/>
        </authorList>
    </citation>
    <scope>NUCLEOTIDE SEQUENCE</scope>
    <source>
        <strain evidence="1">MM-2020</strain>
        <tissue evidence="1">Muscle</tissue>
    </source>
</reference>
<accession>A0A9D3WV86</accession>
<name>A0A9D3WV86_9SAUR</name>
<sequence length="133" mass="14974">MPALLNCVKVMNAQILLKLGKGLWTTADMTETQVLSNMTINHPSQKEEQEMLMQTEASVIDTPISAKKYSEWTNNVKFAISRGENTYPATMNEAIRLSVEHTFMNSSALQILAELMLFRMTDLFPLALYVQTG</sequence>
<gene>
    <name evidence="1" type="ORF">KIL84_013272</name>
</gene>
<keyword evidence="2" id="KW-1185">Reference proteome</keyword>
<proteinExistence type="predicted"/>
<dbReference type="AlphaFoldDB" id="A0A9D3WV86"/>
<organism evidence="1 2">
    <name type="scientific">Mauremys mutica</name>
    <name type="common">yellowpond turtle</name>
    <dbReference type="NCBI Taxonomy" id="74926"/>
    <lineage>
        <taxon>Eukaryota</taxon>
        <taxon>Metazoa</taxon>
        <taxon>Chordata</taxon>
        <taxon>Craniata</taxon>
        <taxon>Vertebrata</taxon>
        <taxon>Euteleostomi</taxon>
        <taxon>Archelosauria</taxon>
        <taxon>Testudinata</taxon>
        <taxon>Testudines</taxon>
        <taxon>Cryptodira</taxon>
        <taxon>Durocryptodira</taxon>
        <taxon>Testudinoidea</taxon>
        <taxon>Geoemydidae</taxon>
        <taxon>Geoemydinae</taxon>
        <taxon>Mauremys</taxon>
    </lineage>
</organism>
<dbReference type="Proteomes" id="UP000827986">
    <property type="component" value="Unassembled WGS sequence"/>
</dbReference>